<comment type="caution">
    <text evidence="2">The sequence shown here is derived from an EMBL/GenBank/DDBJ whole genome shotgun (WGS) entry which is preliminary data.</text>
</comment>
<dbReference type="Proteomes" id="UP000177025">
    <property type="component" value="Unassembled WGS sequence"/>
</dbReference>
<protein>
    <recommendedName>
        <fullName evidence="4">Ig-like domain-containing protein</fullName>
    </recommendedName>
</protein>
<feature type="chain" id="PRO_5009514841" description="Ig-like domain-containing protein" evidence="1">
    <location>
        <begin position="28"/>
        <end position="118"/>
    </location>
</feature>
<dbReference type="EMBL" id="MEUM01000020">
    <property type="protein sequence ID" value="OGC43450.1"/>
    <property type="molecule type" value="Genomic_DNA"/>
</dbReference>
<evidence type="ECO:0000313" key="3">
    <source>
        <dbReference type="Proteomes" id="UP000177025"/>
    </source>
</evidence>
<dbReference type="AlphaFoldDB" id="A0A1F4UF50"/>
<proteinExistence type="predicted"/>
<evidence type="ECO:0000313" key="2">
    <source>
        <dbReference type="EMBL" id="OGC43450.1"/>
    </source>
</evidence>
<organism evidence="2 3">
    <name type="scientific">candidate division WOR-3 bacterium RBG_13_43_14</name>
    <dbReference type="NCBI Taxonomy" id="1802590"/>
    <lineage>
        <taxon>Bacteria</taxon>
        <taxon>Bacteria division WOR-3</taxon>
    </lineage>
</organism>
<name>A0A1F4UF50_UNCW3</name>
<gene>
    <name evidence="2" type="ORF">A2Y85_07820</name>
</gene>
<feature type="signal peptide" evidence="1">
    <location>
        <begin position="1"/>
        <end position="27"/>
    </location>
</feature>
<reference evidence="2 3" key="1">
    <citation type="journal article" date="2016" name="Nat. Commun.">
        <title>Thousands of microbial genomes shed light on interconnected biogeochemical processes in an aquifer system.</title>
        <authorList>
            <person name="Anantharaman K."/>
            <person name="Brown C.T."/>
            <person name="Hug L.A."/>
            <person name="Sharon I."/>
            <person name="Castelle C.J."/>
            <person name="Probst A.J."/>
            <person name="Thomas B.C."/>
            <person name="Singh A."/>
            <person name="Wilkins M.J."/>
            <person name="Karaoz U."/>
            <person name="Brodie E.L."/>
            <person name="Williams K.H."/>
            <person name="Hubbard S.S."/>
            <person name="Banfield J.F."/>
        </authorList>
    </citation>
    <scope>NUCLEOTIDE SEQUENCE [LARGE SCALE GENOMIC DNA]</scope>
</reference>
<evidence type="ECO:0000256" key="1">
    <source>
        <dbReference type="SAM" id="SignalP"/>
    </source>
</evidence>
<accession>A0A1F4UF50</accession>
<evidence type="ECO:0008006" key="4">
    <source>
        <dbReference type="Google" id="ProtNLM"/>
    </source>
</evidence>
<keyword evidence="1" id="KW-0732">Signal</keyword>
<sequence>MHQFKITSIIMCIIAILLSCTGPTAFIDCDNQTEFNASLYLDGISTDESIVIASPPFYKSGSLLKTEESFNWKLRLFTNTGTETFADSGNIDIKYGQNICMVHYSDPESISVVWKREE</sequence>
<dbReference type="PROSITE" id="PS51257">
    <property type="entry name" value="PROKAR_LIPOPROTEIN"/>
    <property type="match status" value="1"/>
</dbReference>